<keyword evidence="1" id="KW-0697">Rotamase</keyword>
<accession>A0A841EL29</accession>
<reference evidence="6 7" key="1">
    <citation type="submission" date="2020-08" db="EMBL/GenBank/DDBJ databases">
        <title>Functional genomics of gut bacteria from endangered species of beetles.</title>
        <authorList>
            <person name="Carlos-Shanley C."/>
        </authorList>
    </citation>
    <scope>NUCLEOTIDE SEQUENCE [LARGE SCALE GENOMIC DNA]</scope>
    <source>
        <strain evidence="6 7">S00070</strain>
    </source>
</reference>
<name>A0A841EL29_9BACT</name>
<evidence type="ECO:0000259" key="5">
    <source>
        <dbReference type="PROSITE" id="PS51123"/>
    </source>
</evidence>
<dbReference type="InterPro" id="IPR046357">
    <property type="entry name" value="PPIase_dom_sf"/>
</dbReference>
<dbReference type="Pfam" id="PF13616">
    <property type="entry name" value="Rotamase_3"/>
    <property type="match status" value="1"/>
</dbReference>
<feature type="domain" description="PpiC" evidence="4">
    <location>
        <begin position="123"/>
        <end position="225"/>
    </location>
</feature>
<dbReference type="SUPFAM" id="SSF54534">
    <property type="entry name" value="FKBP-like"/>
    <property type="match status" value="2"/>
</dbReference>
<dbReference type="AlphaFoldDB" id="A0A841EL29"/>
<protein>
    <submittedName>
        <fullName evidence="6">Peptidyl-prolyl cis-trans isomerase SurA</fullName>
        <ecNumber evidence="6">5.2.1.8</ecNumber>
    </submittedName>
</protein>
<dbReference type="InterPro" id="IPR050245">
    <property type="entry name" value="PrsA_foldase"/>
</dbReference>
<dbReference type="EC" id="5.2.1.8" evidence="6"/>
<evidence type="ECO:0000256" key="2">
    <source>
        <dbReference type="PROSITE-ProRule" id="PRU00473"/>
    </source>
</evidence>
<keyword evidence="2" id="KW-0472">Membrane</keyword>
<dbReference type="Pfam" id="PF00691">
    <property type="entry name" value="OmpA"/>
    <property type="match status" value="1"/>
</dbReference>
<comment type="caution">
    <text evidence="6">The sequence shown here is derived from an EMBL/GenBank/DDBJ whole genome shotgun (WGS) entry which is preliminary data.</text>
</comment>
<dbReference type="Pfam" id="PF00639">
    <property type="entry name" value="Rotamase"/>
    <property type="match status" value="1"/>
</dbReference>
<gene>
    <name evidence="6" type="ORF">HNP25_002304</name>
</gene>
<dbReference type="GO" id="GO:0003755">
    <property type="term" value="F:peptidyl-prolyl cis-trans isomerase activity"/>
    <property type="evidence" value="ECO:0007669"/>
    <property type="project" value="UniProtKB-KW"/>
</dbReference>
<proteinExistence type="predicted"/>
<dbReference type="Gene3D" id="3.30.1330.60">
    <property type="entry name" value="OmpA-like domain"/>
    <property type="match status" value="1"/>
</dbReference>
<dbReference type="InterPro" id="IPR000297">
    <property type="entry name" value="PPIase_PpiC"/>
</dbReference>
<dbReference type="PROSITE" id="PS01096">
    <property type="entry name" value="PPIC_PPIASE_1"/>
    <property type="match status" value="1"/>
</dbReference>
<dbReference type="RefSeq" id="WP_184134211.1">
    <property type="nucleotide sequence ID" value="NZ_JACHKT010000015.1"/>
</dbReference>
<dbReference type="InterPro" id="IPR036737">
    <property type="entry name" value="OmpA-like_sf"/>
</dbReference>
<dbReference type="PANTHER" id="PTHR47245">
    <property type="entry name" value="PEPTIDYLPROLYL ISOMERASE"/>
    <property type="match status" value="1"/>
</dbReference>
<dbReference type="PROSITE" id="PS50198">
    <property type="entry name" value="PPIC_PPIASE_2"/>
    <property type="match status" value="2"/>
</dbReference>
<evidence type="ECO:0000313" key="6">
    <source>
        <dbReference type="EMBL" id="MBB6003646.1"/>
    </source>
</evidence>
<feature type="chain" id="PRO_5032554314" evidence="3">
    <location>
        <begin position="25"/>
        <end position="754"/>
    </location>
</feature>
<dbReference type="InterPro" id="IPR023058">
    <property type="entry name" value="PPIase_PpiC_CS"/>
</dbReference>
<evidence type="ECO:0000256" key="1">
    <source>
        <dbReference type="PROSITE-ProRule" id="PRU00278"/>
    </source>
</evidence>
<dbReference type="SUPFAM" id="SSF109998">
    <property type="entry name" value="Triger factor/SurA peptide-binding domain-like"/>
    <property type="match status" value="1"/>
</dbReference>
<dbReference type="PROSITE" id="PS51123">
    <property type="entry name" value="OMPA_2"/>
    <property type="match status" value="1"/>
</dbReference>
<sequence length="754" mass="87477">MNKSLTRIYRIIALLLITVVSAEAQNENYVLKIGNRTINSKEFAQTYQKLLQSDSIRKDNQKEFINNYINYKLIVYAAERMGKDTTRAFREEIDTYRKELANPYLVDKQVLEKLIQESYERMREEVRVAQIFIPLAKNASPADTMAAYNELRTLRARITKGESFEQLAKTNSKDTYSAVKGGDLGFLSVLENNYTFETAAYNTPKGEMSIPFRTNKGFHLIKVLDRHSFRGKVKLAHILVSLAPNASSAEASAAKKKIDEAYEYLKRNEPFEGVCRAFSEDPRTKDNGGVMNRFWDAGTLIDQKIVETVFALKEKNDYTLPIQTSLGWHIFRLIEKKSLPKYDEMAPFIRQKINADASRNVIIKNNLVKRLQKDNNFQETVSVKQEAIDNFYKDRIGSEDYLSKTIFTINQSISTVKDFYTFVTKHQRQLAKLKALDEKTPLDWYDQFVENQNLRFEEANLEVKFPEFRADIQEYREGILQKQMLNDNVFEKSLDSLAQVKFYNQHIDQYQYTHRVLAKVITSDRKETLEQAKTLLAKAPYPMNRRFPDIYFEKDKSAFSADAQKMLYDLNIILLKNRDYIVEVTGNSDPEEQESISAERAKKAVNYLINSGVSPMRIIEKDDGKYKPVSKTDRSKNSRVGIRFLSDSMEDVVKRFNALKPNSLSAEEGYFKKDENEYLGAVEWTLGEKNISVKGRFVSINIQKVEEPRTKTFKEARGQVTRDYQKQLSDEWLNQLKAKYPLTINESEIQRVLD</sequence>
<dbReference type="Gene3D" id="3.10.50.40">
    <property type="match status" value="2"/>
</dbReference>
<dbReference type="EMBL" id="JACHKT010000015">
    <property type="protein sequence ID" value="MBB6003646.1"/>
    <property type="molecule type" value="Genomic_DNA"/>
</dbReference>
<keyword evidence="1 6" id="KW-0413">Isomerase</keyword>
<dbReference type="GO" id="GO:0016020">
    <property type="term" value="C:membrane"/>
    <property type="evidence" value="ECO:0007669"/>
    <property type="project" value="UniProtKB-UniRule"/>
</dbReference>
<dbReference type="PANTHER" id="PTHR47245:SF2">
    <property type="entry name" value="PEPTIDYL-PROLYL CIS-TRANS ISOMERASE HP_0175-RELATED"/>
    <property type="match status" value="1"/>
</dbReference>
<evidence type="ECO:0000259" key="4">
    <source>
        <dbReference type="PROSITE" id="PS50198"/>
    </source>
</evidence>
<feature type="signal peptide" evidence="3">
    <location>
        <begin position="1"/>
        <end position="24"/>
    </location>
</feature>
<organism evidence="6 7">
    <name type="scientific">Arcicella rosea</name>
    <dbReference type="NCBI Taxonomy" id="502909"/>
    <lineage>
        <taxon>Bacteria</taxon>
        <taxon>Pseudomonadati</taxon>
        <taxon>Bacteroidota</taxon>
        <taxon>Cytophagia</taxon>
        <taxon>Cytophagales</taxon>
        <taxon>Flectobacillaceae</taxon>
        <taxon>Arcicella</taxon>
    </lineage>
</organism>
<keyword evidence="3" id="KW-0732">Signal</keyword>
<keyword evidence="7" id="KW-1185">Reference proteome</keyword>
<feature type="domain" description="PpiC" evidence="4">
    <location>
        <begin position="230"/>
        <end position="335"/>
    </location>
</feature>
<dbReference type="Proteomes" id="UP000524404">
    <property type="component" value="Unassembled WGS sequence"/>
</dbReference>
<evidence type="ECO:0000313" key="7">
    <source>
        <dbReference type="Proteomes" id="UP000524404"/>
    </source>
</evidence>
<evidence type="ECO:0000256" key="3">
    <source>
        <dbReference type="SAM" id="SignalP"/>
    </source>
</evidence>
<feature type="domain" description="OmpA-like" evidence="5">
    <location>
        <begin position="539"/>
        <end position="648"/>
    </location>
</feature>
<dbReference type="InterPro" id="IPR027304">
    <property type="entry name" value="Trigger_fact/SurA_dom_sf"/>
</dbReference>
<dbReference type="InterPro" id="IPR006665">
    <property type="entry name" value="OmpA-like"/>
</dbReference>
<dbReference type="SUPFAM" id="SSF103088">
    <property type="entry name" value="OmpA-like"/>
    <property type="match status" value="1"/>
</dbReference>